<comment type="caution">
    <text evidence="5">The sequence shown here is derived from an EMBL/GenBank/DDBJ whole genome shotgun (WGS) entry which is preliminary data.</text>
</comment>
<dbReference type="EMBL" id="JBHUMR010000001">
    <property type="protein sequence ID" value="MFD2615897.1"/>
    <property type="molecule type" value="Genomic_DNA"/>
</dbReference>
<sequence length="289" mass="33739">MGLYLEIPVLNKQFPFRSFINQGHQLVSPHWHKEVEIIYVFKGSINIGVNDEPIHVKKGEILFINGGDIHYILASSDSERFVIQFDLTFFQEISTMNVIEKNLRDAFSQMKNSSTEWNKTTKDKMVKIIENIQEENTKKQEGYPFVIKAKLYEMMALIFREIPEKESEDTSDSQLTKTQETLEKLDQIFSYVESHYKEGITLQDIAKYSGFSTYYFTKFFKKNTGTTFIKFLNEYRLNKAKWILLNGNYTVTEIAEMAGFTSVKTFHHLFKEVMGVSPLKYRKTISGNN</sequence>
<dbReference type="PROSITE" id="PS00041">
    <property type="entry name" value="HTH_ARAC_FAMILY_1"/>
    <property type="match status" value="1"/>
</dbReference>
<reference evidence="6" key="1">
    <citation type="journal article" date="2019" name="Int. J. Syst. Evol. Microbiol.">
        <title>The Global Catalogue of Microorganisms (GCM) 10K type strain sequencing project: providing services to taxonomists for standard genome sequencing and annotation.</title>
        <authorList>
            <consortium name="The Broad Institute Genomics Platform"/>
            <consortium name="The Broad Institute Genome Sequencing Center for Infectious Disease"/>
            <person name="Wu L."/>
            <person name="Ma J."/>
        </authorList>
    </citation>
    <scope>NUCLEOTIDE SEQUENCE [LARGE SCALE GENOMIC DNA]</scope>
    <source>
        <strain evidence="6">TISTR 2241</strain>
    </source>
</reference>
<dbReference type="SUPFAM" id="SSF51182">
    <property type="entry name" value="RmlC-like cupins"/>
    <property type="match status" value="1"/>
</dbReference>
<dbReference type="InterPro" id="IPR009057">
    <property type="entry name" value="Homeodomain-like_sf"/>
</dbReference>
<dbReference type="Gene3D" id="2.60.120.10">
    <property type="entry name" value="Jelly Rolls"/>
    <property type="match status" value="1"/>
</dbReference>
<dbReference type="Pfam" id="PF02311">
    <property type="entry name" value="AraC_binding"/>
    <property type="match status" value="1"/>
</dbReference>
<keyword evidence="6" id="KW-1185">Reference proteome</keyword>
<dbReference type="InterPro" id="IPR011051">
    <property type="entry name" value="RmlC_Cupin_sf"/>
</dbReference>
<dbReference type="InterPro" id="IPR018060">
    <property type="entry name" value="HTH_AraC"/>
</dbReference>
<evidence type="ECO:0000256" key="1">
    <source>
        <dbReference type="ARBA" id="ARBA00023015"/>
    </source>
</evidence>
<dbReference type="Gene3D" id="1.10.10.60">
    <property type="entry name" value="Homeodomain-like"/>
    <property type="match status" value="2"/>
</dbReference>
<dbReference type="Pfam" id="PF12833">
    <property type="entry name" value="HTH_18"/>
    <property type="match status" value="1"/>
</dbReference>
<keyword evidence="3" id="KW-0804">Transcription</keyword>
<dbReference type="SUPFAM" id="SSF46689">
    <property type="entry name" value="Homeodomain-like"/>
    <property type="match status" value="2"/>
</dbReference>
<protein>
    <submittedName>
        <fullName evidence="5">Helix-turn-helix domain-containing protein</fullName>
    </submittedName>
</protein>
<dbReference type="Proteomes" id="UP001597458">
    <property type="component" value="Unassembled WGS sequence"/>
</dbReference>
<name>A0ABW5PNA0_9BACI</name>
<evidence type="ECO:0000259" key="4">
    <source>
        <dbReference type="PROSITE" id="PS01124"/>
    </source>
</evidence>
<evidence type="ECO:0000313" key="5">
    <source>
        <dbReference type="EMBL" id="MFD2615897.1"/>
    </source>
</evidence>
<evidence type="ECO:0000313" key="6">
    <source>
        <dbReference type="Proteomes" id="UP001597458"/>
    </source>
</evidence>
<accession>A0ABW5PNA0</accession>
<keyword evidence="2" id="KW-0238">DNA-binding</keyword>
<dbReference type="InterPro" id="IPR018062">
    <property type="entry name" value="HTH_AraC-typ_CS"/>
</dbReference>
<dbReference type="SUPFAM" id="SSF51197">
    <property type="entry name" value="Clavaminate synthase-like"/>
    <property type="match status" value="1"/>
</dbReference>
<gene>
    <name evidence="5" type="ORF">ACFSTF_00875</name>
</gene>
<dbReference type="SMART" id="SM00342">
    <property type="entry name" value="HTH_ARAC"/>
    <property type="match status" value="1"/>
</dbReference>
<dbReference type="InterPro" id="IPR014710">
    <property type="entry name" value="RmlC-like_jellyroll"/>
</dbReference>
<organism evidence="5 6">
    <name type="scientific">Terrilactibacillus laevilacticus</name>
    <dbReference type="NCBI Taxonomy" id="1380157"/>
    <lineage>
        <taxon>Bacteria</taxon>
        <taxon>Bacillati</taxon>
        <taxon>Bacillota</taxon>
        <taxon>Bacilli</taxon>
        <taxon>Bacillales</taxon>
        <taxon>Bacillaceae</taxon>
        <taxon>Terrilactibacillus</taxon>
    </lineage>
</organism>
<dbReference type="InterPro" id="IPR003313">
    <property type="entry name" value="AraC-bd"/>
</dbReference>
<dbReference type="RefSeq" id="WP_141191132.1">
    <property type="nucleotide sequence ID" value="NZ_JBHUMR010000001.1"/>
</dbReference>
<feature type="domain" description="HTH araC/xylS-type" evidence="4">
    <location>
        <begin position="186"/>
        <end position="284"/>
    </location>
</feature>
<dbReference type="PANTHER" id="PTHR43280">
    <property type="entry name" value="ARAC-FAMILY TRANSCRIPTIONAL REGULATOR"/>
    <property type="match status" value="1"/>
</dbReference>
<evidence type="ECO:0000256" key="2">
    <source>
        <dbReference type="ARBA" id="ARBA00023125"/>
    </source>
</evidence>
<keyword evidence="1" id="KW-0805">Transcription regulation</keyword>
<proteinExistence type="predicted"/>
<evidence type="ECO:0000256" key="3">
    <source>
        <dbReference type="ARBA" id="ARBA00023163"/>
    </source>
</evidence>
<dbReference type="PANTHER" id="PTHR43280:SF28">
    <property type="entry name" value="HTH-TYPE TRANSCRIPTIONAL ACTIVATOR RHAS"/>
    <property type="match status" value="1"/>
</dbReference>
<dbReference type="PRINTS" id="PR00032">
    <property type="entry name" value="HTHARAC"/>
</dbReference>
<dbReference type="PROSITE" id="PS01124">
    <property type="entry name" value="HTH_ARAC_FAMILY_2"/>
    <property type="match status" value="1"/>
</dbReference>
<dbReference type="InterPro" id="IPR020449">
    <property type="entry name" value="Tscrpt_reg_AraC-type_HTH"/>
</dbReference>